<proteinExistence type="predicted"/>
<protein>
    <submittedName>
        <fullName evidence="2">Uncharacterized protein</fullName>
    </submittedName>
</protein>
<comment type="caution">
    <text evidence="2">The sequence shown here is derived from an EMBL/GenBank/DDBJ whole genome shotgun (WGS) entry which is preliminary data.</text>
</comment>
<evidence type="ECO:0000313" key="2">
    <source>
        <dbReference type="EMBL" id="KAK9188114.1"/>
    </source>
</evidence>
<dbReference type="EMBL" id="JBCGBO010000007">
    <property type="protein sequence ID" value="KAK9188114.1"/>
    <property type="molecule type" value="Genomic_DNA"/>
</dbReference>
<dbReference type="AlphaFoldDB" id="A0AAP0M1T2"/>
<sequence length="117" mass="13161">MAVSKSHSSWLMILAILSLLVLNHAEASESEPPISPSDDNNNNINIKNENKLSVGGLINGGKNLIHKMMWVDDHQLMPENYPTTSEYYPMTPDLAGERPDGAWVRPVFNRMEPEFLQ</sequence>
<feature type="signal peptide" evidence="1">
    <location>
        <begin position="1"/>
        <end position="27"/>
    </location>
</feature>
<keyword evidence="3" id="KW-1185">Reference proteome</keyword>
<gene>
    <name evidence="2" type="ORF">WN944_019513</name>
</gene>
<organism evidence="2 3">
    <name type="scientific">Citrus x changshan-huyou</name>
    <dbReference type="NCBI Taxonomy" id="2935761"/>
    <lineage>
        <taxon>Eukaryota</taxon>
        <taxon>Viridiplantae</taxon>
        <taxon>Streptophyta</taxon>
        <taxon>Embryophyta</taxon>
        <taxon>Tracheophyta</taxon>
        <taxon>Spermatophyta</taxon>
        <taxon>Magnoliopsida</taxon>
        <taxon>eudicotyledons</taxon>
        <taxon>Gunneridae</taxon>
        <taxon>Pentapetalae</taxon>
        <taxon>rosids</taxon>
        <taxon>malvids</taxon>
        <taxon>Sapindales</taxon>
        <taxon>Rutaceae</taxon>
        <taxon>Aurantioideae</taxon>
        <taxon>Citrus</taxon>
    </lineage>
</organism>
<evidence type="ECO:0000313" key="3">
    <source>
        <dbReference type="Proteomes" id="UP001428341"/>
    </source>
</evidence>
<reference evidence="2 3" key="1">
    <citation type="submission" date="2024-05" db="EMBL/GenBank/DDBJ databases">
        <title>Haplotype-resolved chromosome-level genome assembly of Huyou (Citrus changshanensis).</title>
        <authorList>
            <person name="Miao C."/>
            <person name="Chen W."/>
            <person name="Wu Y."/>
            <person name="Wang L."/>
            <person name="Zhao S."/>
            <person name="Grierson D."/>
            <person name="Xu C."/>
            <person name="Chen K."/>
        </authorList>
    </citation>
    <scope>NUCLEOTIDE SEQUENCE [LARGE SCALE GENOMIC DNA]</scope>
    <source>
        <strain evidence="2">01-14</strain>
        <tissue evidence="2">Leaf</tissue>
    </source>
</reference>
<feature type="chain" id="PRO_5042832652" evidence="1">
    <location>
        <begin position="28"/>
        <end position="117"/>
    </location>
</feature>
<evidence type="ECO:0000256" key="1">
    <source>
        <dbReference type="SAM" id="SignalP"/>
    </source>
</evidence>
<dbReference type="Proteomes" id="UP001428341">
    <property type="component" value="Unassembled WGS sequence"/>
</dbReference>
<name>A0AAP0M1T2_9ROSI</name>
<keyword evidence="1" id="KW-0732">Signal</keyword>
<accession>A0AAP0M1T2</accession>